<evidence type="ECO:0000313" key="2">
    <source>
        <dbReference type="Proteomes" id="UP000035083"/>
    </source>
</evidence>
<name>L7LLN4_9ACTN</name>
<dbReference type="RefSeq" id="WP_006897201.1">
    <property type="nucleotide sequence ID" value="NZ_BANU01000021.1"/>
</dbReference>
<reference evidence="1 2" key="1">
    <citation type="submission" date="2012-12" db="EMBL/GenBank/DDBJ databases">
        <title>Whole genome shotgun sequence of Gordonia sihwensis NBRC 108236.</title>
        <authorList>
            <person name="Yoshida I."/>
            <person name="Hosoyama A."/>
            <person name="Tsuchikane K."/>
            <person name="Ando Y."/>
            <person name="Baba S."/>
            <person name="Ohji S."/>
            <person name="Hamada M."/>
            <person name="Tamura T."/>
            <person name="Yamazoe A."/>
            <person name="Yamazaki S."/>
            <person name="Fujita N."/>
        </authorList>
    </citation>
    <scope>NUCLEOTIDE SEQUENCE [LARGE SCALE GENOMIC DNA]</scope>
    <source>
        <strain evidence="1 2">NBRC 108236</strain>
    </source>
</reference>
<organism evidence="1 2">
    <name type="scientific">Gordonia sihwensis NBRC 108236</name>
    <dbReference type="NCBI Taxonomy" id="1223544"/>
    <lineage>
        <taxon>Bacteria</taxon>
        <taxon>Bacillati</taxon>
        <taxon>Actinomycetota</taxon>
        <taxon>Actinomycetes</taxon>
        <taxon>Mycobacteriales</taxon>
        <taxon>Gordoniaceae</taxon>
        <taxon>Gordonia</taxon>
    </lineage>
</organism>
<comment type="caution">
    <text evidence="1">The sequence shown here is derived from an EMBL/GenBank/DDBJ whole genome shotgun (WGS) entry which is preliminary data.</text>
</comment>
<protein>
    <submittedName>
        <fullName evidence="1">Uncharacterized protein</fullName>
    </submittedName>
</protein>
<accession>L7LLN4</accession>
<proteinExistence type="predicted"/>
<dbReference type="EMBL" id="BANU01000021">
    <property type="protein sequence ID" value="GAC61799.1"/>
    <property type="molecule type" value="Genomic_DNA"/>
</dbReference>
<evidence type="ECO:0000313" key="1">
    <source>
        <dbReference type="EMBL" id="GAC61799.1"/>
    </source>
</evidence>
<keyword evidence="2" id="KW-1185">Reference proteome</keyword>
<sequence length="81" mass="8710">MDIEEFATTLVRRHGTALDDASRDMATGALDAGEFEVAAIIVAEDAADVSAEEMEQLLALSADFDEQDVVVVRNIARRLAS</sequence>
<gene>
    <name evidence="1" type="ORF">GSI01S_21_00470</name>
</gene>
<dbReference type="Proteomes" id="UP000035083">
    <property type="component" value="Unassembled WGS sequence"/>
</dbReference>
<dbReference type="AlphaFoldDB" id="L7LLN4"/>